<feature type="coiled-coil region" evidence="1">
    <location>
        <begin position="1"/>
        <end position="77"/>
    </location>
</feature>
<accession>A0A915DY53</accession>
<evidence type="ECO:0000313" key="2">
    <source>
        <dbReference type="Proteomes" id="UP000887574"/>
    </source>
</evidence>
<proteinExistence type="predicted"/>
<keyword evidence="1" id="KW-0175">Coiled coil</keyword>
<keyword evidence="2" id="KW-1185">Reference proteome</keyword>
<evidence type="ECO:0000313" key="3">
    <source>
        <dbReference type="WBParaSite" id="jg24415"/>
    </source>
</evidence>
<name>A0A915DY53_9BILA</name>
<evidence type="ECO:0000256" key="1">
    <source>
        <dbReference type="SAM" id="Coils"/>
    </source>
</evidence>
<dbReference type="AlphaFoldDB" id="A0A915DY53"/>
<protein>
    <submittedName>
        <fullName evidence="3">Uncharacterized protein</fullName>
    </submittedName>
</protein>
<reference evidence="3" key="1">
    <citation type="submission" date="2022-11" db="UniProtKB">
        <authorList>
            <consortium name="WormBaseParasite"/>
        </authorList>
    </citation>
    <scope>IDENTIFICATION</scope>
</reference>
<sequence length="171" mass="19303">MADLQVDLERASENIQSEESKIADSEALIVELQSLVTQHSEKIRHAEEALKNSMESAKSLNAEELELQARLKVLNEKYQALGTYFQIAILQLRDLDQLPEEVRNAGQEDEFLHNILYGDPAATEAAPADPMEWEDTNEQQAENTIAMDIDDAAGELVLDEAMLQRRSHKRD</sequence>
<organism evidence="2 3">
    <name type="scientific">Ditylenchus dipsaci</name>
    <dbReference type="NCBI Taxonomy" id="166011"/>
    <lineage>
        <taxon>Eukaryota</taxon>
        <taxon>Metazoa</taxon>
        <taxon>Ecdysozoa</taxon>
        <taxon>Nematoda</taxon>
        <taxon>Chromadorea</taxon>
        <taxon>Rhabditida</taxon>
        <taxon>Tylenchina</taxon>
        <taxon>Tylenchomorpha</taxon>
        <taxon>Sphaerularioidea</taxon>
        <taxon>Anguinidae</taxon>
        <taxon>Anguininae</taxon>
        <taxon>Ditylenchus</taxon>
    </lineage>
</organism>
<dbReference type="WBParaSite" id="jg24415">
    <property type="protein sequence ID" value="jg24415"/>
    <property type="gene ID" value="jg24415"/>
</dbReference>
<dbReference type="Proteomes" id="UP000887574">
    <property type="component" value="Unplaced"/>
</dbReference>